<name>A0ACA9MEW7_9GLOM</name>
<feature type="non-terminal residue" evidence="1">
    <location>
        <position position="53"/>
    </location>
</feature>
<protein>
    <submittedName>
        <fullName evidence="1">17261_t:CDS:1</fullName>
    </submittedName>
</protein>
<evidence type="ECO:0000313" key="1">
    <source>
        <dbReference type="EMBL" id="CAG8587936.1"/>
    </source>
</evidence>
<reference evidence="1" key="1">
    <citation type="submission" date="2021-06" db="EMBL/GenBank/DDBJ databases">
        <authorList>
            <person name="Kallberg Y."/>
            <person name="Tangrot J."/>
            <person name="Rosling A."/>
        </authorList>
    </citation>
    <scope>NUCLEOTIDE SEQUENCE</scope>
    <source>
        <strain evidence="1">CL356</strain>
    </source>
</reference>
<accession>A0ACA9MEW7</accession>
<proteinExistence type="predicted"/>
<evidence type="ECO:0000313" key="2">
    <source>
        <dbReference type="Proteomes" id="UP000789525"/>
    </source>
</evidence>
<dbReference type="Proteomes" id="UP000789525">
    <property type="component" value="Unassembled WGS sequence"/>
</dbReference>
<gene>
    <name evidence="1" type="ORF">ACOLOM_LOCUS6211</name>
</gene>
<sequence>MTTSGTDEANSSGYIRPQTPHQIARNAYNQELSINENVLIMSAKNLASLEESK</sequence>
<comment type="caution">
    <text evidence="1">The sequence shown here is derived from an EMBL/GenBank/DDBJ whole genome shotgun (WGS) entry which is preliminary data.</text>
</comment>
<organism evidence="1 2">
    <name type="scientific">Acaulospora colombiana</name>
    <dbReference type="NCBI Taxonomy" id="27376"/>
    <lineage>
        <taxon>Eukaryota</taxon>
        <taxon>Fungi</taxon>
        <taxon>Fungi incertae sedis</taxon>
        <taxon>Mucoromycota</taxon>
        <taxon>Glomeromycotina</taxon>
        <taxon>Glomeromycetes</taxon>
        <taxon>Diversisporales</taxon>
        <taxon>Acaulosporaceae</taxon>
        <taxon>Acaulospora</taxon>
    </lineage>
</organism>
<dbReference type="EMBL" id="CAJVPT010012490">
    <property type="protein sequence ID" value="CAG8587936.1"/>
    <property type="molecule type" value="Genomic_DNA"/>
</dbReference>
<keyword evidence="2" id="KW-1185">Reference proteome</keyword>